<evidence type="ECO:0000313" key="3">
    <source>
        <dbReference type="Proteomes" id="UP001597297"/>
    </source>
</evidence>
<protein>
    <recommendedName>
        <fullName evidence="4">Lipoprotein</fullName>
    </recommendedName>
</protein>
<evidence type="ECO:0000313" key="2">
    <source>
        <dbReference type="EMBL" id="MFD2276676.1"/>
    </source>
</evidence>
<dbReference type="RefSeq" id="WP_377094627.1">
    <property type="nucleotide sequence ID" value="NZ_JBHSJM010000001.1"/>
</dbReference>
<dbReference type="EMBL" id="JBHUJC010000026">
    <property type="protein sequence ID" value="MFD2276676.1"/>
    <property type="molecule type" value="Genomic_DNA"/>
</dbReference>
<sequence>MIKTLLTCTVLATASILSTTSCSSTVGLGGAGSSSFASTTIQNTTRARVDSAILQSFRQEGFSLINQTANGFNFQKWGGTSAQVVYGSWFSDGVAVEPQVQVVDIGGGNYTVLCDVYMREHNGNELLDANYKLLASGKLAYHNLLKKIKKQAEGK</sequence>
<evidence type="ECO:0008006" key="4">
    <source>
        <dbReference type="Google" id="ProtNLM"/>
    </source>
</evidence>
<comment type="caution">
    <text evidence="2">The sequence shown here is derived from an EMBL/GenBank/DDBJ whole genome shotgun (WGS) entry which is preliminary data.</text>
</comment>
<gene>
    <name evidence="2" type="ORF">ACFSQZ_09375</name>
</gene>
<keyword evidence="1" id="KW-0732">Signal</keyword>
<feature type="chain" id="PRO_5046754970" description="Lipoprotein" evidence="1">
    <location>
        <begin position="24"/>
        <end position="155"/>
    </location>
</feature>
<name>A0ABW5E263_9BACT</name>
<reference evidence="3" key="1">
    <citation type="journal article" date="2019" name="Int. J. Syst. Evol. Microbiol.">
        <title>The Global Catalogue of Microorganisms (GCM) 10K type strain sequencing project: providing services to taxonomists for standard genome sequencing and annotation.</title>
        <authorList>
            <consortium name="The Broad Institute Genomics Platform"/>
            <consortium name="The Broad Institute Genome Sequencing Center for Infectious Disease"/>
            <person name="Wu L."/>
            <person name="Ma J."/>
        </authorList>
    </citation>
    <scope>NUCLEOTIDE SEQUENCE [LARGE SCALE GENOMIC DNA]</scope>
    <source>
        <strain evidence="3">JCM 16545</strain>
    </source>
</reference>
<evidence type="ECO:0000256" key="1">
    <source>
        <dbReference type="SAM" id="SignalP"/>
    </source>
</evidence>
<accession>A0ABW5E263</accession>
<dbReference type="PROSITE" id="PS51257">
    <property type="entry name" value="PROKAR_LIPOPROTEIN"/>
    <property type="match status" value="1"/>
</dbReference>
<proteinExistence type="predicted"/>
<dbReference type="Proteomes" id="UP001597297">
    <property type="component" value="Unassembled WGS sequence"/>
</dbReference>
<keyword evidence="3" id="KW-1185">Reference proteome</keyword>
<feature type="signal peptide" evidence="1">
    <location>
        <begin position="1"/>
        <end position="23"/>
    </location>
</feature>
<organism evidence="2 3">
    <name type="scientific">Rubritalea spongiae</name>
    <dbReference type="NCBI Taxonomy" id="430797"/>
    <lineage>
        <taxon>Bacteria</taxon>
        <taxon>Pseudomonadati</taxon>
        <taxon>Verrucomicrobiota</taxon>
        <taxon>Verrucomicrobiia</taxon>
        <taxon>Verrucomicrobiales</taxon>
        <taxon>Rubritaleaceae</taxon>
        <taxon>Rubritalea</taxon>
    </lineage>
</organism>